<name>A0A7G6T141_9HYPH</name>
<sequence length="140" mass="15040">MSRVTTLDRGGLVNRTRPAAGTRGQGHRDPEAEKAIAELDLLAALLDSRWRIPGTSVRYGLDALVGLVPVLGDVATGLVSAYIVLRARNCGAGNGLVGRMLGNVLLDTVVGSVPVLGSIFDVYFKANNRNIRLLRRHLQR</sequence>
<evidence type="ECO:0000313" key="4">
    <source>
        <dbReference type="Proteomes" id="UP000515465"/>
    </source>
</evidence>
<dbReference type="Pfam" id="PF13430">
    <property type="entry name" value="DUF4112"/>
    <property type="match status" value="1"/>
</dbReference>
<reference evidence="3" key="1">
    <citation type="journal article" date="2020" name="Mol. Plant Microbe Interact.">
        <title>Complete genome sequences of four natural Pseudomonas isolates that catabolize a wide range of aromatic compounds relevant to lignin valorization.</title>
        <authorList>
            <person name="Hatmaker E.A."/>
            <person name="Presle G."/>
            <person name="Cannon O."/>
            <person name="Guss A.M."/>
            <person name="Elkins J.G."/>
        </authorList>
    </citation>
    <scope>NUCLEOTIDE SEQUENCE</scope>
    <source>
        <strain evidence="3">583</strain>
    </source>
</reference>
<feature type="transmembrane region" description="Helical" evidence="2">
    <location>
        <begin position="59"/>
        <end position="84"/>
    </location>
</feature>
<feature type="transmembrane region" description="Helical" evidence="2">
    <location>
        <begin position="104"/>
        <end position="124"/>
    </location>
</feature>
<dbReference type="PANTHER" id="PTHR35519">
    <property type="entry name" value="MEMBRANE PROTEINS"/>
    <property type="match status" value="1"/>
</dbReference>
<dbReference type="InterPro" id="IPR025187">
    <property type="entry name" value="DUF4112"/>
</dbReference>
<proteinExistence type="predicted"/>
<keyword evidence="2" id="KW-1133">Transmembrane helix</keyword>
<protein>
    <submittedName>
        <fullName evidence="3">DUF4112 domain-containing protein</fullName>
    </submittedName>
</protein>
<accession>A0A7G6T141</accession>
<dbReference type="Proteomes" id="UP000515465">
    <property type="component" value="Chromosome"/>
</dbReference>
<evidence type="ECO:0000256" key="1">
    <source>
        <dbReference type="SAM" id="MobiDB-lite"/>
    </source>
</evidence>
<gene>
    <name evidence="3" type="ORF">HB778_30940</name>
</gene>
<dbReference type="PANTHER" id="PTHR35519:SF2">
    <property type="entry name" value="PH DOMAIN PROTEIN"/>
    <property type="match status" value="1"/>
</dbReference>
<evidence type="ECO:0000313" key="3">
    <source>
        <dbReference type="EMBL" id="QND60473.1"/>
    </source>
</evidence>
<evidence type="ECO:0000256" key="2">
    <source>
        <dbReference type="SAM" id="Phobius"/>
    </source>
</evidence>
<organism evidence="3 4">
    <name type="scientific">Mesorhizobium huakuii</name>
    <dbReference type="NCBI Taxonomy" id="28104"/>
    <lineage>
        <taxon>Bacteria</taxon>
        <taxon>Pseudomonadati</taxon>
        <taxon>Pseudomonadota</taxon>
        <taxon>Alphaproteobacteria</taxon>
        <taxon>Hyphomicrobiales</taxon>
        <taxon>Phyllobacteriaceae</taxon>
        <taxon>Mesorhizobium</taxon>
    </lineage>
</organism>
<keyword evidence="2" id="KW-0812">Transmembrane</keyword>
<keyword evidence="2" id="KW-0472">Membrane</keyword>
<dbReference type="AlphaFoldDB" id="A0A7G6T141"/>
<dbReference type="EMBL" id="CP050296">
    <property type="protein sequence ID" value="QND60473.1"/>
    <property type="molecule type" value="Genomic_DNA"/>
</dbReference>
<feature type="region of interest" description="Disordered" evidence="1">
    <location>
        <begin position="1"/>
        <end position="31"/>
    </location>
</feature>